<dbReference type="SUPFAM" id="SSF52540">
    <property type="entry name" value="P-loop containing nucleoside triphosphate hydrolases"/>
    <property type="match status" value="1"/>
</dbReference>
<feature type="domain" description="Translation elongation factor EFTu-like" evidence="6">
    <location>
        <begin position="418"/>
        <end position="474"/>
    </location>
</feature>
<dbReference type="PANTHER" id="PTHR43721:SF3">
    <property type="entry name" value="GTP-BINDING PROTEIN 2"/>
    <property type="match status" value="1"/>
</dbReference>
<reference evidence="7" key="1">
    <citation type="submission" date="2012-09" db="EMBL/GenBank/DDBJ databases">
        <authorList>
            <person name="Martin A.A."/>
        </authorList>
    </citation>
    <scope>NUCLEOTIDE SEQUENCE</scope>
</reference>
<sequence length="596" mass="65259">MDFMISQFCDENSHHVFNTTNRKSTDDLYTLQCVDEKISNKENRLPPEMELGNIEYKVKLVNPSASRLQHLITQMKWRLREGQGEAIYEVGVEDNGELRGLSDVELEESLVTLRAMTHALGASMLTEKDVTPRNSCSRRRVVEVLVRKVPECQQFIELRLAVLGGADVGKSTLCGVMTQGCLDDGNGKTRLNLFRFPHEVRSGKTSSICLDVIGFDSQGKLVNYSQNSLEELVERSKKLITLIDLAGDSKYLKTTIHGLSGYNPHFACLLVCAETGPTAATKDHLGLAAALSIPVFLIITKCDLVTKEQLHRLHYVYFVIAFGGVVKSVSSLLSRAGMNAGVRQIKKKRDAVKAAGELCSIGTVPILCISSVTGAGLGLLRCFLNVLPPTGTTGSRLQLITQPPLFTIEEMFNVPHVGTVVGGMLWSGRLQEGDSVLVGPYKDGSFERASIGSIRRSRQPVQSVLPGEAVSIALHRRSELSLPLRRVASKFKGMVLMSVSSKPSCCHRFVASLFLLSHSASYLCIGFQATVYIGSVRQTAAIVDMDRPSLEQGKWATVMFELMSGPEHIRAGTPLILRQGRTKGMGEVMEVMEGGE</sequence>
<dbReference type="Pfam" id="PF03144">
    <property type="entry name" value="GTP_EFTU_D2"/>
    <property type="match status" value="1"/>
</dbReference>
<keyword evidence="2" id="KW-0547">Nucleotide-binding</keyword>
<protein>
    <submittedName>
        <fullName evidence="8">Tr-type G domain-containing protein</fullName>
    </submittedName>
</protein>
<dbReference type="Gene3D" id="3.40.50.300">
    <property type="entry name" value="P-loop containing nucleotide triphosphate hydrolases"/>
    <property type="match status" value="1"/>
</dbReference>
<keyword evidence="4" id="KW-0472">Membrane</keyword>
<proteinExistence type="inferred from homology"/>
<dbReference type="Pfam" id="PF00009">
    <property type="entry name" value="GTP_EFTU"/>
    <property type="match status" value="1"/>
</dbReference>
<feature type="domain" description="Tr-type G" evidence="5">
    <location>
        <begin position="160"/>
        <end position="388"/>
    </location>
</feature>
<evidence type="ECO:0000256" key="3">
    <source>
        <dbReference type="ARBA" id="ARBA00023134"/>
    </source>
</evidence>
<dbReference type="GO" id="GO:0003746">
    <property type="term" value="F:translation elongation factor activity"/>
    <property type="evidence" value="ECO:0007669"/>
    <property type="project" value="TreeGrafter"/>
</dbReference>
<evidence type="ECO:0000313" key="7">
    <source>
        <dbReference type="Proteomes" id="UP000035642"/>
    </source>
</evidence>
<accession>A0A0K0CSW6</accession>
<keyword evidence="4" id="KW-1133">Transmembrane helix</keyword>
<dbReference type="FunFam" id="3.40.50.300:FF:001865">
    <property type="entry name" value="GTP-binding protein"/>
    <property type="match status" value="1"/>
</dbReference>
<dbReference type="Gene3D" id="2.40.30.10">
    <property type="entry name" value="Translation factors"/>
    <property type="match status" value="1"/>
</dbReference>
<evidence type="ECO:0000256" key="1">
    <source>
        <dbReference type="ARBA" id="ARBA00007249"/>
    </source>
</evidence>
<evidence type="ECO:0000313" key="8">
    <source>
        <dbReference type="WBParaSite" id="ACAC_0000010901-mRNA-1"/>
    </source>
</evidence>
<dbReference type="InterPro" id="IPR009001">
    <property type="entry name" value="Transl_elong_EF1A/Init_IF2_C"/>
</dbReference>
<evidence type="ECO:0000259" key="6">
    <source>
        <dbReference type="Pfam" id="PF03144"/>
    </source>
</evidence>
<name>A0A0K0CSW6_ANGCA</name>
<dbReference type="CDD" id="cd03708">
    <property type="entry name" value="GTPBP_III"/>
    <property type="match status" value="1"/>
</dbReference>
<organism evidence="7 8">
    <name type="scientific">Angiostrongylus cantonensis</name>
    <name type="common">Rat lungworm</name>
    <dbReference type="NCBI Taxonomy" id="6313"/>
    <lineage>
        <taxon>Eukaryota</taxon>
        <taxon>Metazoa</taxon>
        <taxon>Ecdysozoa</taxon>
        <taxon>Nematoda</taxon>
        <taxon>Chromadorea</taxon>
        <taxon>Rhabditida</taxon>
        <taxon>Rhabditina</taxon>
        <taxon>Rhabditomorpha</taxon>
        <taxon>Strongyloidea</taxon>
        <taxon>Metastrongylidae</taxon>
        <taxon>Angiostrongylus</taxon>
    </lineage>
</organism>
<evidence type="ECO:0000256" key="2">
    <source>
        <dbReference type="ARBA" id="ARBA00022741"/>
    </source>
</evidence>
<keyword evidence="4" id="KW-0812">Transmembrane</keyword>
<evidence type="ECO:0000259" key="5">
    <source>
        <dbReference type="Pfam" id="PF00009"/>
    </source>
</evidence>
<dbReference type="Proteomes" id="UP000035642">
    <property type="component" value="Unassembled WGS sequence"/>
</dbReference>
<dbReference type="AlphaFoldDB" id="A0A0K0CSW6"/>
<dbReference type="GO" id="GO:0003924">
    <property type="term" value="F:GTPase activity"/>
    <property type="evidence" value="ECO:0007669"/>
    <property type="project" value="InterPro"/>
</dbReference>
<keyword evidence="3" id="KW-0342">GTP-binding</keyword>
<dbReference type="InterPro" id="IPR050055">
    <property type="entry name" value="EF-Tu_GTPase"/>
</dbReference>
<dbReference type="InterPro" id="IPR027417">
    <property type="entry name" value="P-loop_NTPase"/>
</dbReference>
<dbReference type="InterPro" id="IPR000795">
    <property type="entry name" value="T_Tr_GTP-bd_dom"/>
</dbReference>
<reference evidence="8" key="2">
    <citation type="submission" date="2017-02" db="UniProtKB">
        <authorList>
            <consortium name="WormBaseParasite"/>
        </authorList>
    </citation>
    <scope>IDENTIFICATION</scope>
</reference>
<dbReference type="WBParaSite" id="ACAC_0000010901-mRNA-1">
    <property type="protein sequence ID" value="ACAC_0000010901-mRNA-1"/>
    <property type="gene ID" value="ACAC_0000010901"/>
</dbReference>
<comment type="similarity">
    <text evidence="1">Belongs to the TRAFAC class translation factor GTPase superfamily. Classic translation factor GTPase family. EF-Tu/EF-1A subfamily.</text>
</comment>
<dbReference type="SUPFAM" id="SSF50465">
    <property type="entry name" value="EF-Tu/eEF-1alpha/eIF2-gamma C-terminal domain"/>
    <property type="match status" value="1"/>
</dbReference>
<dbReference type="CDD" id="cd03694">
    <property type="entry name" value="GTPBP_II"/>
    <property type="match status" value="1"/>
</dbReference>
<feature type="transmembrane region" description="Helical" evidence="4">
    <location>
        <begin position="354"/>
        <end position="380"/>
    </location>
</feature>
<dbReference type="PANTHER" id="PTHR43721">
    <property type="entry name" value="ELONGATION FACTOR TU-RELATED"/>
    <property type="match status" value="1"/>
</dbReference>
<dbReference type="InterPro" id="IPR004161">
    <property type="entry name" value="EFTu-like_2"/>
</dbReference>
<feature type="transmembrane region" description="Helical" evidence="4">
    <location>
        <begin position="315"/>
        <end position="333"/>
    </location>
</feature>
<dbReference type="SUPFAM" id="SSF50447">
    <property type="entry name" value="Translation proteins"/>
    <property type="match status" value="1"/>
</dbReference>
<dbReference type="STRING" id="6313.A0A0K0CSW6"/>
<evidence type="ECO:0000256" key="4">
    <source>
        <dbReference type="SAM" id="Phobius"/>
    </source>
</evidence>
<dbReference type="GO" id="GO:0005525">
    <property type="term" value="F:GTP binding"/>
    <property type="evidence" value="ECO:0007669"/>
    <property type="project" value="UniProtKB-KW"/>
</dbReference>
<dbReference type="InterPro" id="IPR009000">
    <property type="entry name" value="Transl_B-barrel_sf"/>
</dbReference>
<keyword evidence="7" id="KW-1185">Reference proteome</keyword>